<keyword evidence="1 2" id="KW-0175">Coiled coil</keyword>
<dbReference type="Pfam" id="PF13558">
    <property type="entry name" value="SbcC_Walker_B"/>
    <property type="match status" value="1"/>
</dbReference>
<organism evidence="4 5">
    <name type="scientific">Thioalkalivibrio halophilus</name>
    <dbReference type="NCBI Taxonomy" id="252474"/>
    <lineage>
        <taxon>Bacteria</taxon>
        <taxon>Pseudomonadati</taxon>
        <taxon>Pseudomonadota</taxon>
        <taxon>Gammaproteobacteria</taxon>
        <taxon>Chromatiales</taxon>
        <taxon>Ectothiorhodospiraceae</taxon>
        <taxon>Thioalkalivibrio</taxon>
    </lineage>
</organism>
<keyword evidence="5" id="KW-1185">Reference proteome</keyword>
<feature type="region of interest" description="Disordered" evidence="3">
    <location>
        <begin position="1370"/>
        <end position="1399"/>
    </location>
</feature>
<dbReference type="EMBL" id="MUZR01000050">
    <property type="protein sequence ID" value="OOC09438.1"/>
    <property type="molecule type" value="Genomic_DNA"/>
</dbReference>
<dbReference type="STRING" id="252474.B1A74_11165"/>
<feature type="compositionally biased region" description="Basic and acidic residues" evidence="3">
    <location>
        <begin position="356"/>
        <end position="388"/>
    </location>
</feature>
<name>A0A1V2ZWC4_9GAMM</name>
<feature type="coiled-coil region" evidence="2">
    <location>
        <begin position="550"/>
        <end position="577"/>
    </location>
</feature>
<reference evidence="4 5" key="1">
    <citation type="submission" date="2017-02" db="EMBL/GenBank/DDBJ databases">
        <title>Genomic diversity within the haloalkaliphilic genus Thioalkalivibrio.</title>
        <authorList>
            <person name="Ahn A.-C."/>
            <person name="Meier-Kolthoff J."/>
            <person name="Overmars L."/>
            <person name="Richter M."/>
            <person name="Woyke T."/>
            <person name="Sorokin D.Y."/>
            <person name="Muyzer G."/>
        </authorList>
    </citation>
    <scope>NUCLEOTIDE SEQUENCE [LARGE SCALE GENOMIC DNA]</scope>
    <source>
        <strain evidence="4 5">HL17</strain>
    </source>
</reference>
<dbReference type="InterPro" id="IPR013496">
    <property type="entry name" value="CHP02680"/>
</dbReference>
<feature type="compositionally biased region" description="Acidic residues" evidence="3">
    <location>
        <begin position="1388"/>
        <end position="1399"/>
    </location>
</feature>
<evidence type="ECO:0000256" key="3">
    <source>
        <dbReference type="SAM" id="MobiDB-lite"/>
    </source>
</evidence>
<feature type="compositionally biased region" description="Basic and acidic residues" evidence="3">
    <location>
        <begin position="300"/>
        <end position="336"/>
    </location>
</feature>
<feature type="compositionally biased region" description="Basic and acidic residues" evidence="3">
    <location>
        <begin position="1370"/>
        <end position="1385"/>
    </location>
</feature>
<dbReference type="PANTHER" id="PTHR32083">
    <property type="entry name" value="CILIA AND FLAGELLA-ASSOCIATED PROTEIN 58-RELATED"/>
    <property type="match status" value="1"/>
</dbReference>
<sequence length="1399" mass="157875">MSATPAIAPAGDLPEPTGERWQPLRLGLVDLFHYDHEEFRFHDGRLLLRGNNGTGKSKVMALTLPFLLDGQMNPARVEPDGDPSKRMEWNLLLGQAGERQGYTWLEFGRMGEAGPEYRTIGCGLKAVAQRGVRSWFFITPQRPGESLFLVEDGRTLGRDRLAQALDDAGALYDQAQAYRRAVDEQFFQLGAERYEALLDLLLQLRQPQLSKTPDESRLSRALTEALPPLDQGVINDVADAYRSLDAMVEEAKALEQARDAVFEFLQHYRRYAAVAARRRGAGIRTAHSEYEDVRAQLGHAREELEQTREREVEAGERERALRTEVDAAEQRLRTLRDSPAMRSAESLHNAEQAAEQQRRYADQQAERHRESESRLRETEQRRDEQRELAEQARTELEEMLTRLEGFAEGAGVISAHREQIQRLGLTAEGAPGGEAPAEPPERVRERLLEIHRRRQEAVALLEEHHRAVAEAERRLARAQGDWQHHSDEQDRVEQAHQAARQATEEAGETLQGAWRSYLAELTELRPDDAEQMLAELADWAARVNDRNPAENTLEARRQALTAELAGARSEREHQRQQVDRSIEALETERARLTTGEELAPPAPHTRSDEQRAERPGAPLWQLVDFRDEVPEAERAGLEAALEAAGLLDAWILPEGTAMDAGVRDTLLTTEAPEPAVAVDRWLAPDVRRPDGDPPVSPERVAALLARIGAGEPAEAAAPGPAWVAVDGRWQLGPARGDWDKERARYIGHTAREAARRARLEEIDAELTELGATREEIDAALAGITERSDRLDQEWARRPADTALRDAHASEAAALRAVEAQTERTEQARQTLEARRREAEQVRQERDERAAELHLPTTEGQLQAVRQALSEYADACRGLRDALRVHGREAERLRRAEEEAQRADEALRVATRERDEAERQARDAETHRDTLRESIGAEVAALERQLHEVEATLQELAERRERLQQERTELSKRIGALESDIANTEQRLEELDQRREHAVQRLRRFAEAGLMPVATDGELTVDDDASWAPEPTVQRARRLEQALADVDAGDAAWQRHQKGLHEHFTALQTALGRQPGHDAQIEQQDDLLLVRVTFQSRHHGPDELAAELDRELERRRELLTARERELVENYLIDEVASHLQHRLAATERQVRQMNEELAERPTSTGMRLRIAWQPLAEGETAGGLDTPAGLEATRERLLRQSMDAWTPSDRQAVGDFIQLCIQEARREYEGASLPEILERGLDYRYWHRFTVERWQSGRWRPAYGPASGGERALVITLPLFAAAASHYGSAHPAAPRLIMLDEVFAGVDDDARAKSMGLLAQFDLDALMTSEREWGCYPEVPGLAIAQLVRRDDVDAVFVSRWRWDGARRIREAEPGTPLERPERAPAPDSEEGPEEGALF</sequence>
<dbReference type="OrthoDB" id="8527901at2"/>
<feature type="coiled-coil region" evidence="2">
    <location>
        <begin position="882"/>
        <end position="1007"/>
    </location>
</feature>
<accession>A0A1V2ZWC4</accession>
<feature type="coiled-coil region" evidence="2">
    <location>
        <begin position="814"/>
        <end position="851"/>
    </location>
</feature>
<dbReference type="NCBIfam" id="TIGR02680">
    <property type="entry name" value="TIGR02680 family protein"/>
    <property type="match status" value="1"/>
</dbReference>
<dbReference type="RefSeq" id="WP_077244693.1">
    <property type="nucleotide sequence ID" value="NZ_MUZR01000050.1"/>
</dbReference>
<dbReference type="Proteomes" id="UP000189177">
    <property type="component" value="Unassembled WGS sequence"/>
</dbReference>
<comment type="caution">
    <text evidence="4">The sequence shown here is derived from an EMBL/GenBank/DDBJ whole genome shotgun (WGS) entry which is preliminary data.</text>
</comment>
<gene>
    <name evidence="4" type="ORF">B1A74_11165</name>
</gene>
<feature type="region of interest" description="Disordered" evidence="3">
    <location>
        <begin position="591"/>
        <end position="616"/>
    </location>
</feature>
<evidence type="ECO:0000313" key="5">
    <source>
        <dbReference type="Proteomes" id="UP000189177"/>
    </source>
</evidence>
<feature type="coiled-coil region" evidence="2">
    <location>
        <begin position="454"/>
        <end position="505"/>
    </location>
</feature>
<dbReference type="SUPFAM" id="SSF52540">
    <property type="entry name" value="P-loop containing nucleoside triphosphate hydrolases"/>
    <property type="match status" value="1"/>
</dbReference>
<proteinExistence type="predicted"/>
<feature type="compositionally biased region" description="Basic and acidic residues" evidence="3">
    <location>
        <begin position="605"/>
        <end position="614"/>
    </location>
</feature>
<evidence type="ECO:0000256" key="1">
    <source>
        <dbReference type="ARBA" id="ARBA00023054"/>
    </source>
</evidence>
<evidence type="ECO:0000256" key="2">
    <source>
        <dbReference type="SAM" id="Coils"/>
    </source>
</evidence>
<feature type="coiled-coil region" evidence="2">
    <location>
        <begin position="1104"/>
        <end position="1155"/>
    </location>
</feature>
<evidence type="ECO:0000313" key="4">
    <source>
        <dbReference type="EMBL" id="OOC09438.1"/>
    </source>
</evidence>
<dbReference type="InterPro" id="IPR027417">
    <property type="entry name" value="P-loop_NTPase"/>
</dbReference>
<feature type="region of interest" description="Disordered" evidence="3">
    <location>
        <begin position="300"/>
        <end position="388"/>
    </location>
</feature>
<protein>
    <submittedName>
        <fullName evidence="4">TIGR02680 family protein</fullName>
    </submittedName>
</protein>